<accession>A0A8X6KKE5</accession>
<organism evidence="1 2">
    <name type="scientific">Trichonephila clavata</name>
    <name type="common">Joro spider</name>
    <name type="synonym">Nephila clavata</name>
    <dbReference type="NCBI Taxonomy" id="2740835"/>
    <lineage>
        <taxon>Eukaryota</taxon>
        <taxon>Metazoa</taxon>
        <taxon>Ecdysozoa</taxon>
        <taxon>Arthropoda</taxon>
        <taxon>Chelicerata</taxon>
        <taxon>Arachnida</taxon>
        <taxon>Araneae</taxon>
        <taxon>Araneomorphae</taxon>
        <taxon>Entelegynae</taxon>
        <taxon>Araneoidea</taxon>
        <taxon>Nephilidae</taxon>
        <taxon>Trichonephila</taxon>
    </lineage>
</organism>
<reference evidence="1" key="1">
    <citation type="submission" date="2020-07" db="EMBL/GenBank/DDBJ databases">
        <title>Multicomponent nature underlies the extraordinary mechanical properties of spider dragline silk.</title>
        <authorList>
            <person name="Kono N."/>
            <person name="Nakamura H."/>
            <person name="Mori M."/>
            <person name="Yoshida Y."/>
            <person name="Ohtoshi R."/>
            <person name="Malay A.D."/>
            <person name="Moran D.A.P."/>
            <person name="Tomita M."/>
            <person name="Numata K."/>
            <person name="Arakawa K."/>
        </authorList>
    </citation>
    <scope>NUCLEOTIDE SEQUENCE</scope>
</reference>
<dbReference type="AlphaFoldDB" id="A0A8X6KKE5"/>
<evidence type="ECO:0000313" key="1">
    <source>
        <dbReference type="EMBL" id="GFQ78755.1"/>
    </source>
</evidence>
<evidence type="ECO:0000313" key="2">
    <source>
        <dbReference type="Proteomes" id="UP000887116"/>
    </source>
</evidence>
<dbReference type="EMBL" id="BMAO01002164">
    <property type="protein sequence ID" value="GFQ78755.1"/>
    <property type="molecule type" value="Genomic_DNA"/>
</dbReference>
<keyword evidence="2" id="KW-1185">Reference proteome</keyword>
<protein>
    <submittedName>
        <fullName evidence="1">Uncharacterized protein</fullName>
    </submittedName>
</protein>
<comment type="caution">
    <text evidence="1">The sequence shown here is derived from an EMBL/GenBank/DDBJ whole genome shotgun (WGS) entry which is preliminary data.</text>
</comment>
<proteinExistence type="predicted"/>
<dbReference type="Proteomes" id="UP000887116">
    <property type="component" value="Unassembled WGS sequence"/>
</dbReference>
<gene>
    <name evidence="1" type="ORF">TNCT_698551</name>
</gene>
<sequence length="107" mass="12633">MFSAKLTKVSTGKRLDVDEINLIESQIRTQKWCDTNLIDFVRLYHQNQQQCYLDRAIQRRRRHFDWLQESHESGYSPANVSQNEYRRVGKTALKDPACSGLSLHDYD</sequence>
<name>A0A8X6KKE5_TRICU</name>